<dbReference type="RefSeq" id="XP_050512392.1">
    <property type="nucleotide sequence ID" value="XM_050656435.1"/>
</dbReference>
<evidence type="ECO:0000313" key="2">
    <source>
        <dbReference type="EnsemblMetazoa" id="XP_050512392.1"/>
    </source>
</evidence>
<dbReference type="InterPro" id="IPR043502">
    <property type="entry name" value="DNA/RNA_pol_sf"/>
</dbReference>
<dbReference type="Proteomes" id="UP001652700">
    <property type="component" value="Unplaced"/>
</dbReference>
<reference evidence="2" key="1">
    <citation type="submission" date="2025-05" db="UniProtKB">
        <authorList>
            <consortium name="EnsemblMetazoa"/>
        </authorList>
    </citation>
    <scope>IDENTIFICATION</scope>
</reference>
<dbReference type="SUPFAM" id="SSF56672">
    <property type="entry name" value="DNA/RNA polymerases"/>
    <property type="match status" value="1"/>
</dbReference>
<accession>A0ABM5KQD1</accession>
<dbReference type="GeneID" id="126888303"/>
<evidence type="ECO:0000313" key="3">
    <source>
        <dbReference type="Proteomes" id="UP001652700"/>
    </source>
</evidence>
<name>A0ABM5KQD1_DIAVI</name>
<sequence length="398" mass="46305">MCRGLINKNQHGFCSGRSTLTNLLPYQSKIIKALEEFKQVDAVYTDFSKAFDQVDHNIFLRRLFDIGFDVSAVGWIKSLLSERRQMVKIGAFKSDAICVTSGVPQGGHCSLMFFNLFVDSIFDCFADDFKAYRIMNCQTDQQLLQDDLDRLTQWRHINKLNLNKSKCCLISFFKGSRKYDTSYELCGQPLKTVSKIKDLGVIFDKNLTFVDHINSVTIQSSKMLGFIVRNCRHFSVDTVRSLYSSLVRSKLGYGSVVWSPYQAVHKYTVEKVQHKFLRFCGFKLYIGISDHNYSILEKQLDLKTLSERRICAGLYFLHKIVTGKIDSAELLESVNIEIVTRNRRHNYSSFHIPYHRTNYGMNLPIERYSRYVNQLHWEIFDMSESGFRAQFNRINFIE</sequence>
<dbReference type="PANTHER" id="PTHR33332">
    <property type="entry name" value="REVERSE TRANSCRIPTASE DOMAIN-CONTAINING PROTEIN"/>
    <property type="match status" value="1"/>
</dbReference>
<dbReference type="InterPro" id="IPR000477">
    <property type="entry name" value="RT_dom"/>
</dbReference>
<feature type="domain" description="Reverse transcriptase" evidence="1">
    <location>
        <begin position="6"/>
        <end position="202"/>
    </location>
</feature>
<dbReference type="Pfam" id="PF00078">
    <property type="entry name" value="RVT_1"/>
    <property type="match status" value="1"/>
</dbReference>
<protein>
    <recommendedName>
        <fullName evidence="1">Reverse transcriptase domain-containing protein</fullName>
    </recommendedName>
</protein>
<dbReference type="EnsemblMetazoa" id="XM_050656435.1">
    <property type="protein sequence ID" value="XP_050512392.1"/>
    <property type="gene ID" value="LOC126888303"/>
</dbReference>
<organism evidence="2 3">
    <name type="scientific">Diabrotica virgifera virgifera</name>
    <name type="common">western corn rootworm</name>
    <dbReference type="NCBI Taxonomy" id="50390"/>
    <lineage>
        <taxon>Eukaryota</taxon>
        <taxon>Metazoa</taxon>
        <taxon>Ecdysozoa</taxon>
        <taxon>Arthropoda</taxon>
        <taxon>Hexapoda</taxon>
        <taxon>Insecta</taxon>
        <taxon>Pterygota</taxon>
        <taxon>Neoptera</taxon>
        <taxon>Endopterygota</taxon>
        <taxon>Coleoptera</taxon>
        <taxon>Polyphaga</taxon>
        <taxon>Cucujiformia</taxon>
        <taxon>Chrysomeloidea</taxon>
        <taxon>Chrysomelidae</taxon>
        <taxon>Galerucinae</taxon>
        <taxon>Diabroticina</taxon>
        <taxon>Diabroticites</taxon>
        <taxon>Diabrotica</taxon>
    </lineage>
</organism>
<evidence type="ECO:0000259" key="1">
    <source>
        <dbReference type="Pfam" id="PF00078"/>
    </source>
</evidence>
<keyword evidence="3" id="KW-1185">Reference proteome</keyword>
<proteinExistence type="predicted"/>